<evidence type="ECO:0000313" key="2">
    <source>
        <dbReference type="EMBL" id="HIZ75772.1"/>
    </source>
</evidence>
<dbReference type="AlphaFoldDB" id="A0A9D2K2P0"/>
<accession>A0A9D2K2P0</accession>
<feature type="coiled-coil region" evidence="1">
    <location>
        <begin position="306"/>
        <end position="333"/>
    </location>
</feature>
<reference evidence="2" key="2">
    <citation type="submission" date="2021-04" db="EMBL/GenBank/DDBJ databases">
        <authorList>
            <person name="Gilroy R."/>
        </authorList>
    </citation>
    <scope>NUCLEOTIDE SEQUENCE</scope>
    <source>
        <strain evidence="2">CHK196-3914</strain>
    </source>
</reference>
<sequence length="477" mass="55569">MLLFSTLLEINESMTKDAFIKLVIEWNQGSPHKENVIADIKWNGERNIRYGTDTLWLAIEEYRNRNIIAVRYEKTEADGAVWGTEYVMNFEEMKMSIRLDRSYLEEALSIDSSFSTPHFITLLIEKGYLKKDSDLPISRDPILISEENLEILVDIINGRKKYCLPIVYISRTCTNEEPINTRKLAGRLKGVAHVLLEKDSWLDSRIRRLCDGKNEYRGAIGIYYPNPAAEHQRYLYRAYEGRDTVLLEKVIRNVIQYCNSQLTNMLYTWQGVGIALLRDRLNSQCAERLAAETEREQVKTETNLLIESVDEELSTLQKKVEELARANENLTYENEWIRAKLSSVEEVPLLHLGNEEEFFPNEIKDMVLDALEEKLKNSDENSRRADVLRDILDKNGKCKHIADKKAQKLKQELKGYKNVSKSMRRMLSEMGFIIEEEGKHYKLIYYGDPRYWTTLAKTPSDIHTGENEALTIIRKMF</sequence>
<keyword evidence="1" id="KW-0175">Coiled coil</keyword>
<proteinExistence type="predicted"/>
<dbReference type="Proteomes" id="UP000824116">
    <property type="component" value="Unassembled WGS sequence"/>
</dbReference>
<evidence type="ECO:0000256" key="1">
    <source>
        <dbReference type="SAM" id="Coils"/>
    </source>
</evidence>
<gene>
    <name evidence="2" type="ORF">H9723_11125</name>
</gene>
<comment type="caution">
    <text evidence="2">The sequence shown here is derived from an EMBL/GenBank/DDBJ whole genome shotgun (WGS) entry which is preliminary data.</text>
</comment>
<reference evidence="2" key="1">
    <citation type="journal article" date="2021" name="PeerJ">
        <title>Extensive microbial diversity within the chicken gut microbiome revealed by metagenomics and culture.</title>
        <authorList>
            <person name="Gilroy R."/>
            <person name="Ravi A."/>
            <person name="Getino M."/>
            <person name="Pursley I."/>
            <person name="Horton D.L."/>
            <person name="Alikhan N.F."/>
            <person name="Baker D."/>
            <person name="Gharbi K."/>
            <person name="Hall N."/>
            <person name="Watson M."/>
            <person name="Adriaenssens E.M."/>
            <person name="Foster-Nyarko E."/>
            <person name="Jarju S."/>
            <person name="Secka A."/>
            <person name="Antonio M."/>
            <person name="Oren A."/>
            <person name="Chaudhuri R.R."/>
            <person name="La Ragione R."/>
            <person name="Hildebrand F."/>
            <person name="Pallen M.J."/>
        </authorList>
    </citation>
    <scope>NUCLEOTIDE SEQUENCE</scope>
    <source>
        <strain evidence="2">CHK196-3914</strain>
    </source>
</reference>
<name>A0A9D2K2P0_9FIRM</name>
<evidence type="ECO:0000313" key="3">
    <source>
        <dbReference type="Proteomes" id="UP000824116"/>
    </source>
</evidence>
<feature type="coiled-coil region" evidence="1">
    <location>
        <begin position="368"/>
        <end position="426"/>
    </location>
</feature>
<organism evidence="2 3">
    <name type="scientific">Candidatus Mediterraneibacter stercoravium</name>
    <dbReference type="NCBI Taxonomy" id="2838685"/>
    <lineage>
        <taxon>Bacteria</taxon>
        <taxon>Bacillati</taxon>
        <taxon>Bacillota</taxon>
        <taxon>Clostridia</taxon>
        <taxon>Lachnospirales</taxon>
        <taxon>Lachnospiraceae</taxon>
        <taxon>Mediterraneibacter</taxon>
    </lineage>
</organism>
<protein>
    <submittedName>
        <fullName evidence="2">Uncharacterized protein</fullName>
    </submittedName>
</protein>
<dbReference type="EMBL" id="DXAY01000259">
    <property type="protein sequence ID" value="HIZ75772.1"/>
    <property type="molecule type" value="Genomic_DNA"/>
</dbReference>